<evidence type="ECO:0000256" key="4">
    <source>
        <dbReference type="SAM" id="MobiDB-lite"/>
    </source>
</evidence>
<dbReference type="GO" id="GO:0051896">
    <property type="term" value="P:regulation of phosphatidylinositol 3-kinase/protein kinase B signal transduction"/>
    <property type="evidence" value="ECO:0007669"/>
    <property type="project" value="TreeGrafter"/>
</dbReference>
<feature type="region of interest" description="Disordered" evidence="4">
    <location>
        <begin position="365"/>
        <end position="387"/>
    </location>
</feature>
<reference evidence="7 8" key="1">
    <citation type="journal article" date="2016" name="Mol. Biol. Evol.">
        <title>Comparative Genomics of Early-Diverging Mushroom-Forming Fungi Provides Insights into the Origins of Lignocellulose Decay Capabilities.</title>
        <authorList>
            <person name="Nagy L.G."/>
            <person name="Riley R."/>
            <person name="Tritt A."/>
            <person name="Adam C."/>
            <person name="Daum C."/>
            <person name="Floudas D."/>
            <person name="Sun H."/>
            <person name="Yadav J.S."/>
            <person name="Pangilinan J."/>
            <person name="Larsson K.H."/>
            <person name="Matsuura K."/>
            <person name="Barry K."/>
            <person name="Labutti K."/>
            <person name="Kuo R."/>
            <person name="Ohm R.A."/>
            <person name="Bhattacharya S.S."/>
            <person name="Shirouzu T."/>
            <person name="Yoshinaga Y."/>
            <person name="Martin F.M."/>
            <person name="Grigoriev I.V."/>
            <person name="Hibbett D.S."/>
        </authorList>
    </citation>
    <scope>NUCLEOTIDE SEQUENCE [LARGE SCALE GENOMIC DNA]</scope>
    <source>
        <strain evidence="7 8">HHB12029</strain>
    </source>
</reference>
<feature type="compositionally biased region" description="Polar residues" evidence="4">
    <location>
        <begin position="211"/>
        <end position="224"/>
    </location>
</feature>
<proteinExistence type="predicted"/>
<sequence length="598" mass="67062">MANYVRRIVSGYKARFRDETHGVDLDLIYLTDQVIIMGFPAEGIEGYYRNRREHVKKFLDSRHKDNYWVFNLCPLTENSYPASYFEGRVSRHPFPDHHAPPLAILALAAREMREWLQVSEDRVAVIHCKAGKGRSGTIACSYLLAQDSPPTAPMLERSHTTKDWARTRANELLEAIELEEEELEASQAAQAAENALTRVDEDAPLTVEPKPTTNADSATDTQETQVKHAGPALEEVLALHTSRRMQRPSSPGGKQKRGVSIPSQRRFLSYWALVLAHAAPTPFWSLPPTPHPKVRLREMRVRLREPSGAKMAAMKLVNTLLETAGVQQGRKKAGRDVQTDELWVSLARYNDDFVDTLEGWERHTRDPSGRMGVRRPDAERMQDGTEGEQRLSELFEDGRWDKSKQVKIFSHLSTTDVEIAPSTAESKTRQLTYVLHPISNNMWVHIRKKIKESAKGNIPTERSEQDISIPASASATPEASRNPSMENIVEGEGLLLDACREVRAKLYLGQIFLGWFWFIPIFHMTPGAPQTAHFVLERQEIDFSVGAGAWIVDVDVALDWVGDAPAEPAPKATDASVENLDALEEAQDDGVKVQDAAA</sequence>
<protein>
    <recommendedName>
        <fullName evidence="1">phosphatidylinositol-3,4,5-trisphosphate 3-phosphatase</fullName>
        <ecNumber evidence="1">3.1.3.67</ecNumber>
    </recommendedName>
</protein>
<dbReference type="InterPro" id="IPR057023">
    <property type="entry name" value="PTP-SAK"/>
</dbReference>
<feature type="domain" description="Phosphatase tensin-type" evidence="6">
    <location>
        <begin position="16"/>
        <end position="278"/>
    </location>
</feature>
<dbReference type="GO" id="GO:0048870">
    <property type="term" value="P:cell motility"/>
    <property type="evidence" value="ECO:0007669"/>
    <property type="project" value="TreeGrafter"/>
</dbReference>
<dbReference type="PROSITE" id="PS50056">
    <property type="entry name" value="TYR_PHOSPHATASE_2"/>
    <property type="match status" value="1"/>
</dbReference>
<organism evidence="7 8">
    <name type="scientific">Exidia glandulosa HHB12029</name>
    <dbReference type="NCBI Taxonomy" id="1314781"/>
    <lineage>
        <taxon>Eukaryota</taxon>
        <taxon>Fungi</taxon>
        <taxon>Dikarya</taxon>
        <taxon>Basidiomycota</taxon>
        <taxon>Agaricomycotina</taxon>
        <taxon>Agaricomycetes</taxon>
        <taxon>Auriculariales</taxon>
        <taxon>Exidiaceae</taxon>
        <taxon>Exidia</taxon>
    </lineage>
</organism>
<feature type="coiled-coil region" evidence="3">
    <location>
        <begin position="166"/>
        <end position="198"/>
    </location>
</feature>
<keyword evidence="2" id="KW-0378">Hydrolase</keyword>
<evidence type="ECO:0000259" key="5">
    <source>
        <dbReference type="PROSITE" id="PS50056"/>
    </source>
</evidence>
<accession>A0A165BI65</accession>
<gene>
    <name evidence="7" type="ORF">EXIGLDRAFT_687027</name>
</gene>
<dbReference type="InParanoid" id="A0A165BI65"/>
<evidence type="ECO:0000313" key="8">
    <source>
        <dbReference type="Proteomes" id="UP000077266"/>
    </source>
</evidence>
<dbReference type="EC" id="3.1.3.67" evidence="1"/>
<dbReference type="InterPro" id="IPR000387">
    <property type="entry name" value="Tyr_Pase_dom"/>
</dbReference>
<dbReference type="STRING" id="1314781.A0A165BI65"/>
<dbReference type="GO" id="GO:0016314">
    <property type="term" value="F:phosphatidylinositol-3,4,5-trisphosphate 3-phosphatase activity"/>
    <property type="evidence" value="ECO:0007669"/>
    <property type="project" value="UniProtKB-EC"/>
</dbReference>
<dbReference type="InterPro" id="IPR029023">
    <property type="entry name" value="Tensin_phosphatase"/>
</dbReference>
<dbReference type="GO" id="GO:0005829">
    <property type="term" value="C:cytosol"/>
    <property type="evidence" value="ECO:0007669"/>
    <property type="project" value="TreeGrafter"/>
</dbReference>
<dbReference type="InterPro" id="IPR016130">
    <property type="entry name" value="Tyr_Pase_AS"/>
</dbReference>
<dbReference type="SUPFAM" id="SSF52799">
    <property type="entry name" value="(Phosphotyrosine protein) phosphatases II"/>
    <property type="match status" value="1"/>
</dbReference>
<dbReference type="PANTHER" id="PTHR12305">
    <property type="entry name" value="PHOSPHATASE WITH HOMOLOGY TO TENSIN"/>
    <property type="match status" value="1"/>
</dbReference>
<keyword evidence="8" id="KW-1185">Reference proteome</keyword>
<dbReference type="PANTHER" id="PTHR12305:SF81">
    <property type="entry name" value="PHOSPHATIDYLINOSITOL 3,4,5-TRISPHOSPHATE 3-PHOSPHATASE AND DUAL-SPECIFICITY PROTEIN PHOSPHATASE PTEN"/>
    <property type="match status" value="1"/>
</dbReference>
<evidence type="ECO:0000256" key="3">
    <source>
        <dbReference type="SAM" id="Coils"/>
    </source>
</evidence>
<feature type="domain" description="Tyrosine specific protein phosphatases" evidence="5">
    <location>
        <begin position="102"/>
        <end position="144"/>
    </location>
</feature>
<feature type="region of interest" description="Disordered" evidence="4">
    <location>
        <begin position="198"/>
        <end position="228"/>
    </location>
</feature>
<dbReference type="PROSITE" id="PS00383">
    <property type="entry name" value="TYR_PHOSPHATASE_1"/>
    <property type="match status" value="1"/>
</dbReference>
<dbReference type="Pfam" id="PF22784">
    <property type="entry name" value="PTP-SAK"/>
    <property type="match status" value="1"/>
</dbReference>
<evidence type="ECO:0000259" key="6">
    <source>
        <dbReference type="PROSITE" id="PS51181"/>
    </source>
</evidence>
<dbReference type="EMBL" id="KV426458">
    <property type="protein sequence ID" value="KZV80696.1"/>
    <property type="molecule type" value="Genomic_DNA"/>
</dbReference>
<dbReference type="GO" id="GO:0004725">
    <property type="term" value="F:protein tyrosine phosphatase activity"/>
    <property type="evidence" value="ECO:0007669"/>
    <property type="project" value="TreeGrafter"/>
</dbReference>
<dbReference type="PROSITE" id="PS51181">
    <property type="entry name" value="PPASE_TENSIN"/>
    <property type="match status" value="1"/>
</dbReference>
<dbReference type="InterPro" id="IPR051281">
    <property type="entry name" value="Dual-spec_lipid-protein_phosph"/>
</dbReference>
<dbReference type="AlphaFoldDB" id="A0A165BI65"/>
<dbReference type="GO" id="GO:0043491">
    <property type="term" value="P:phosphatidylinositol 3-kinase/protein kinase B signal transduction"/>
    <property type="evidence" value="ECO:0007669"/>
    <property type="project" value="TreeGrafter"/>
</dbReference>
<evidence type="ECO:0000313" key="7">
    <source>
        <dbReference type="EMBL" id="KZV80696.1"/>
    </source>
</evidence>
<feature type="compositionally biased region" description="Polar residues" evidence="4">
    <location>
        <begin position="471"/>
        <end position="484"/>
    </location>
</feature>
<dbReference type="GO" id="GO:0042995">
    <property type="term" value="C:cell projection"/>
    <property type="evidence" value="ECO:0007669"/>
    <property type="project" value="TreeGrafter"/>
</dbReference>
<evidence type="ECO:0000256" key="2">
    <source>
        <dbReference type="ARBA" id="ARBA00022801"/>
    </source>
</evidence>
<dbReference type="GO" id="GO:0005886">
    <property type="term" value="C:plasma membrane"/>
    <property type="evidence" value="ECO:0007669"/>
    <property type="project" value="TreeGrafter"/>
</dbReference>
<keyword evidence="3" id="KW-0175">Coiled coil</keyword>
<dbReference type="Gene3D" id="3.90.190.10">
    <property type="entry name" value="Protein tyrosine phosphatase superfamily"/>
    <property type="match status" value="1"/>
</dbReference>
<dbReference type="GO" id="GO:0005634">
    <property type="term" value="C:nucleus"/>
    <property type="evidence" value="ECO:0007669"/>
    <property type="project" value="TreeGrafter"/>
</dbReference>
<name>A0A165BI65_EXIGL</name>
<dbReference type="Proteomes" id="UP000077266">
    <property type="component" value="Unassembled WGS sequence"/>
</dbReference>
<evidence type="ECO:0000256" key="1">
    <source>
        <dbReference type="ARBA" id="ARBA00013015"/>
    </source>
</evidence>
<dbReference type="OrthoDB" id="5632at2759"/>
<feature type="region of interest" description="Disordered" evidence="4">
    <location>
        <begin position="454"/>
        <end position="484"/>
    </location>
</feature>
<feature type="region of interest" description="Disordered" evidence="4">
    <location>
        <begin position="240"/>
        <end position="261"/>
    </location>
</feature>
<dbReference type="GO" id="GO:0046856">
    <property type="term" value="P:phosphatidylinositol dephosphorylation"/>
    <property type="evidence" value="ECO:0007669"/>
    <property type="project" value="TreeGrafter"/>
</dbReference>
<dbReference type="InterPro" id="IPR029021">
    <property type="entry name" value="Prot-tyrosine_phosphatase-like"/>
</dbReference>